<proteinExistence type="predicted"/>
<comment type="caution">
    <text evidence="1">The sequence shown here is derived from an EMBL/GenBank/DDBJ whole genome shotgun (WGS) entry which is preliminary data.</text>
</comment>
<accession>A0AAV7VS97</accession>
<name>A0AAV7VS97_PLEWA</name>
<evidence type="ECO:0000313" key="1">
    <source>
        <dbReference type="EMBL" id="KAJ1203213.1"/>
    </source>
</evidence>
<organism evidence="1 2">
    <name type="scientific">Pleurodeles waltl</name>
    <name type="common">Iberian ribbed newt</name>
    <dbReference type="NCBI Taxonomy" id="8319"/>
    <lineage>
        <taxon>Eukaryota</taxon>
        <taxon>Metazoa</taxon>
        <taxon>Chordata</taxon>
        <taxon>Craniata</taxon>
        <taxon>Vertebrata</taxon>
        <taxon>Euteleostomi</taxon>
        <taxon>Amphibia</taxon>
        <taxon>Batrachia</taxon>
        <taxon>Caudata</taxon>
        <taxon>Salamandroidea</taxon>
        <taxon>Salamandridae</taxon>
        <taxon>Pleurodelinae</taxon>
        <taxon>Pleurodeles</taxon>
    </lineage>
</organism>
<dbReference type="Proteomes" id="UP001066276">
    <property type="component" value="Chromosome 2_1"/>
</dbReference>
<reference evidence="1" key="1">
    <citation type="journal article" date="2022" name="bioRxiv">
        <title>Sequencing and chromosome-scale assembly of the giantPleurodeles waltlgenome.</title>
        <authorList>
            <person name="Brown T."/>
            <person name="Elewa A."/>
            <person name="Iarovenko S."/>
            <person name="Subramanian E."/>
            <person name="Araus A.J."/>
            <person name="Petzold A."/>
            <person name="Susuki M."/>
            <person name="Suzuki K.-i.T."/>
            <person name="Hayashi T."/>
            <person name="Toyoda A."/>
            <person name="Oliveira C."/>
            <person name="Osipova E."/>
            <person name="Leigh N.D."/>
            <person name="Simon A."/>
            <person name="Yun M.H."/>
        </authorList>
    </citation>
    <scope>NUCLEOTIDE SEQUENCE</scope>
    <source>
        <strain evidence="1">20211129_DDA</strain>
        <tissue evidence="1">Liver</tissue>
    </source>
</reference>
<gene>
    <name evidence="1" type="ORF">NDU88_007006</name>
</gene>
<dbReference type="AlphaFoldDB" id="A0AAV7VS97"/>
<keyword evidence="2" id="KW-1185">Reference proteome</keyword>
<evidence type="ECO:0000313" key="2">
    <source>
        <dbReference type="Proteomes" id="UP001066276"/>
    </source>
</evidence>
<dbReference type="EMBL" id="JANPWB010000003">
    <property type="protein sequence ID" value="KAJ1203213.1"/>
    <property type="molecule type" value="Genomic_DNA"/>
</dbReference>
<sequence length="143" mass="16284">MQGLVKAENRFLRNFLALGPGTPMDALQHELGTGSIGLQVALPSVLYWVKIWTKPELEPCLNIVQEVESQARQAKLPWYSHVANILQTKGCADCWAEPKEMMKGTGQYVKERFWQYVSINLSGRKLKQLRTLTTLSLSHIWTK</sequence>
<protein>
    <submittedName>
        <fullName evidence="1">Uncharacterized protein</fullName>
    </submittedName>
</protein>